<feature type="compositionally biased region" description="Polar residues" evidence="1">
    <location>
        <begin position="81"/>
        <end position="93"/>
    </location>
</feature>
<feature type="region of interest" description="Disordered" evidence="1">
    <location>
        <begin position="49"/>
        <end position="105"/>
    </location>
</feature>
<sequence>MENKGKPMGEIMHCVYLWHLNTFVELEIAFAASIVSLRFFDNGSPNALGESPNGLNLVQSSSVLSPEGKDQVGDKREQSTRRQTVPRSNTILPNDSKRKDTEGKS</sequence>
<evidence type="ECO:0000313" key="3">
    <source>
        <dbReference type="Proteomes" id="UP000824120"/>
    </source>
</evidence>
<dbReference type="AlphaFoldDB" id="A0A9J6B6L6"/>
<reference evidence="2 3" key="1">
    <citation type="submission" date="2020-09" db="EMBL/GenBank/DDBJ databases">
        <title>De no assembly of potato wild relative species, Solanum commersonii.</title>
        <authorList>
            <person name="Cho K."/>
        </authorList>
    </citation>
    <scope>NUCLEOTIDE SEQUENCE [LARGE SCALE GENOMIC DNA]</scope>
    <source>
        <strain evidence="2">LZ3.2</strain>
        <tissue evidence="2">Leaf</tissue>
    </source>
</reference>
<feature type="compositionally biased region" description="Polar residues" evidence="1">
    <location>
        <begin position="53"/>
        <end position="64"/>
    </location>
</feature>
<name>A0A9J6B6L6_SOLCO</name>
<evidence type="ECO:0000313" key="2">
    <source>
        <dbReference type="EMBL" id="KAG5632242.1"/>
    </source>
</evidence>
<accession>A0A9J6B6L6</accession>
<proteinExistence type="predicted"/>
<keyword evidence="3" id="KW-1185">Reference proteome</keyword>
<organism evidence="2 3">
    <name type="scientific">Solanum commersonii</name>
    <name type="common">Commerson's wild potato</name>
    <name type="synonym">Commerson's nightshade</name>
    <dbReference type="NCBI Taxonomy" id="4109"/>
    <lineage>
        <taxon>Eukaryota</taxon>
        <taxon>Viridiplantae</taxon>
        <taxon>Streptophyta</taxon>
        <taxon>Embryophyta</taxon>
        <taxon>Tracheophyta</taxon>
        <taxon>Spermatophyta</taxon>
        <taxon>Magnoliopsida</taxon>
        <taxon>eudicotyledons</taxon>
        <taxon>Gunneridae</taxon>
        <taxon>Pentapetalae</taxon>
        <taxon>asterids</taxon>
        <taxon>lamiids</taxon>
        <taxon>Solanales</taxon>
        <taxon>Solanaceae</taxon>
        <taxon>Solanoideae</taxon>
        <taxon>Solaneae</taxon>
        <taxon>Solanum</taxon>
    </lineage>
</organism>
<gene>
    <name evidence="2" type="ORF">H5410_003959</name>
</gene>
<feature type="compositionally biased region" description="Basic and acidic residues" evidence="1">
    <location>
        <begin position="95"/>
        <end position="105"/>
    </location>
</feature>
<feature type="compositionally biased region" description="Basic and acidic residues" evidence="1">
    <location>
        <begin position="67"/>
        <end position="80"/>
    </location>
</feature>
<comment type="caution">
    <text evidence="2">The sequence shown here is derived from an EMBL/GenBank/DDBJ whole genome shotgun (WGS) entry which is preliminary data.</text>
</comment>
<dbReference type="Proteomes" id="UP000824120">
    <property type="component" value="Chromosome 1"/>
</dbReference>
<evidence type="ECO:0000256" key="1">
    <source>
        <dbReference type="SAM" id="MobiDB-lite"/>
    </source>
</evidence>
<protein>
    <submittedName>
        <fullName evidence="2">Uncharacterized protein</fullName>
    </submittedName>
</protein>
<dbReference type="EMBL" id="JACXVP010000001">
    <property type="protein sequence ID" value="KAG5632242.1"/>
    <property type="molecule type" value="Genomic_DNA"/>
</dbReference>